<sequence>MSTTATTRDLRRPTTAPAIFTALHAFLIIAAQIPALLDLTSTQKMLGIPDATSARFIAFCLIAIKGYEIIGAFQDNWAVYRFAIVGRIAAASMMVMAGGGWAKIAPFDIGSATLLACCMWFSSGSWKGKRV</sequence>
<feature type="transmembrane region" description="Helical" evidence="1">
    <location>
        <begin position="52"/>
        <end position="73"/>
    </location>
</feature>
<accession>N1PNW0</accession>
<dbReference type="OrthoDB" id="2441642at2759"/>
<keyword evidence="1" id="KW-0472">Membrane</keyword>
<name>N1PNW0_DOTSN</name>
<keyword evidence="1" id="KW-1133">Transmembrane helix</keyword>
<keyword evidence="1" id="KW-0812">Transmembrane</keyword>
<proteinExistence type="predicted"/>
<dbReference type="HOGENOM" id="CLU_158767_0_0_1"/>
<organism evidence="2 3">
    <name type="scientific">Dothistroma septosporum (strain NZE10 / CBS 128990)</name>
    <name type="common">Red band needle blight fungus</name>
    <name type="synonym">Mycosphaerella pini</name>
    <dbReference type="NCBI Taxonomy" id="675120"/>
    <lineage>
        <taxon>Eukaryota</taxon>
        <taxon>Fungi</taxon>
        <taxon>Dikarya</taxon>
        <taxon>Ascomycota</taxon>
        <taxon>Pezizomycotina</taxon>
        <taxon>Dothideomycetes</taxon>
        <taxon>Dothideomycetidae</taxon>
        <taxon>Mycosphaerellales</taxon>
        <taxon>Mycosphaerellaceae</taxon>
        <taxon>Dothistroma</taxon>
    </lineage>
</organism>
<evidence type="ECO:0000256" key="1">
    <source>
        <dbReference type="SAM" id="Phobius"/>
    </source>
</evidence>
<dbReference type="Proteomes" id="UP000016933">
    <property type="component" value="Unassembled WGS sequence"/>
</dbReference>
<evidence type="ECO:0000313" key="3">
    <source>
        <dbReference type="Proteomes" id="UP000016933"/>
    </source>
</evidence>
<reference evidence="2 3" key="2">
    <citation type="journal article" date="2012" name="PLoS Pathog.">
        <title>Diverse lifestyles and strategies of plant pathogenesis encoded in the genomes of eighteen Dothideomycetes fungi.</title>
        <authorList>
            <person name="Ohm R.A."/>
            <person name="Feau N."/>
            <person name="Henrissat B."/>
            <person name="Schoch C.L."/>
            <person name="Horwitz B.A."/>
            <person name="Barry K.W."/>
            <person name="Condon B.J."/>
            <person name="Copeland A.C."/>
            <person name="Dhillon B."/>
            <person name="Glaser F."/>
            <person name="Hesse C.N."/>
            <person name="Kosti I."/>
            <person name="LaButti K."/>
            <person name="Lindquist E.A."/>
            <person name="Lucas S."/>
            <person name="Salamov A.A."/>
            <person name="Bradshaw R.E."/>
            <person name="Ciuffetti L."/>
            <person name="Hamelin R.C."/>
            <person name="Kema G.H.J."/>
            <person name="Lawrence C."/>
            <person name="Scott J.A."/>
            <person name="Spatafora J.W."/>
            <person name="Turgeon B.G."/>
            <person name="de Wit P.J.G.M."/>
            <person name="Zhong S."/>
            <person name="Goodwin S.B."/>
            <person name="Grigoriev I.V."/>
        </authorList>
    </citation>
    <scope>NUCLEOTIDE SEQUENCE [LARGE SCALE GENOMIC DNA]</scope>
    <source>
        <strain evidence="3">NZE10 / CBS 128990</strain>
    </source>
</reference>
<gene>
    <name evidence="2" type="ORF">DOTSEDRAFT_24170</name>
</gene>
<dbReference type="AlphaFoldDB" id="N1PNW0"/>
<keyword evidence="3" id="KW-1185">Reference proteome</keyword>
<evidence type="ECO:0000313" key="2">
    <source>
        <dbReference type="EMBL" id="EME44075.1"/>
    </source>
</evidence>
<protein>
    <submittedName>
        <fullName evidence="2">Uncharacterized protein</fullName>
    </submittedName>
</protein>
<feature type="transmembrane region" description="Helical" evidence="1">
    <location>
        <begin position="79"/>
        <end position="97"/>
    </location>
</feature>
<feature type="transmembrane region" description="Helical" evidence="1">
    <location>
        <begin position="104"/>
        <end position="122"/>
    </location>
</feature>
<feature type="transmembrane region" description="Helical" evidence="1">
    <location>
        <begin position="18"/>
        <end position="40"/>
    </location>
</feature>
<dbReference type="EMBL" id="KB446539">
    <property type="protein sequence ID" value="EME44075.1"/>
    <property type="molecule type" value="Genomic_DNA"/>
</dbReference>
<dbReference type="OMA" id="ALQDNWA"/>
<reference evidence="3" key="1">
    <citation type="journal article" date="2012" name="PLoS Genet.">
        <title>The genomes of the fungal plant pathogens Cladosporium fulvum and Dothistroma septosporum reveal adaptation to different hosts and lifestyles but also signatures of common ancestry.</title>
        <authorList>
            <person name="de Wit P.J.G.M."/>
            <person name="van der Burgt A."/>
            <person name="Oekmen B."/>
            <person name="Stergiopoulos I."/>
            <person name="Abd-Elsalam K.A."/>
            <person name="Aerts A.L."/>
            <person name="Bahkali A.H."/>
            <person name="Beenen H.G."/>
            <person name="Chettri P."/>
            <person name="Cox M.P."/>
            <person name="Datema E."/>
            <person name="de Vries R.P."/>
            <person name="Dhillon B."/>
            <person name="Ganley A.R."/>
            <person name="Griffiths S.A."/>
            <person name="Guo Y."/>
            <person name="Hamelin R.C."/>
            <person name="Henrissat B."/>
            <person name="Kabir M.S."/>
            <person name="Jashni M.K."/>
            <person name="Kema G."/>
            <person name="Klaubauf S."/>
            <person name="Lapidus A."/>
            <person name="Levasseur A."/>
            <person name="Lindquist E."/>
            <person name="Mehrabi R."/>
            <person name="Ohm R.A."/>
            <person name="Owen T.J."/>
            <person name="Salamov A."/>
            <person name="Schwelm A."/>
            <person name="Schijlen E."/>
            <person name="Sun H."/>
            <person name="van den Burg H.A."/>
            <person name="van Ham R.C.H.J."/>
            <person name="Zhang S."/>
            <person name="Goodwin S.B."/>
            <person name="Grigoriev I.V."/>
            <person name="Collemare J."/>
            <person name="Bradshaw R.E."/>
        </authorList>
    </citation>
    <scope>NUCLEOTIDE SEQUENCE [LARGE SCALE GENOMIC DNA]</scope>
    <source>
        <strain evidence="3">NZE10 / CBS 128990</strain>
    </source>
</reference>